<evidence type="ECO:0000256" key="1">
    <source>
        <dbReference type="ARBA" id="ARBA00004651"/>
    </source>
</evidence>
<dbReference type="Pfam" id="PF07690">
    <property type="entry name" value="MFS_1"/>
    <property type="match status" value="1"/>
</dbReference>
<evidence type="ECO:0000313" key="11">
    <source>
        <dbReference type="EMBL" id="MFI9099108.1"/>
    </source>
</evidence>
<feature type="transmembrane region" description="Helical" evidence="9">
    <location>
        <begin position="348"/>
        <end position="368"/>
    </location>
</feature>
<evidence type="ECO:0000256" key="4">
    <source>
        <dbReference type="ARBA" id="ARBA00022475"/>
    </source>
</evidence>
<dbReference type="Proteomes" id="UP001614394">
    <property type="component" value="Unassembled WGS sequence"/>
</dbReference>
<feature type="transmembrane region" description="Helical" evidence="9">
    <location>
        <begin position="316"/>
        <end position="336"/>
    </location>
</feature>
<feature type="domain" description="Major facilitator superfamily (MFS) profile" evidence="10">
    <location>
        <begin position="16"/>
        <end position="398"/>
    </location>
</feature>
<dbReference type="NCBIfam" id="TIGR00710">
    <property type="entry name" value="efflux_Bcr_CflA"/>
    <property type="match status" value="1"/>
</dbReference>
<dbReference type="InterPro" id="IPR004812">
    <property type="entry name" value="Efflux_drug-R_Bcr/CmlA"/>
</dbReference>
<keyword evidence="4" id="KW-1003">Cell membrane</keyword>
<evidence type="ECO:0000259" key="10">
    <source>
        <dbReference type="PROSITE" id="PS50850"/>
    </source>
</evidence>
<accession>A0ABW8BZ39</accession>
<comment type="caution">
    <text evidence="11">The sequence shown here is derived from an EMBL/GenBank/DDBJ whole genome shotgun (WGS) entry which is preliminary data.</text>
</comment>
<feature type="transmembrane region" description="Helical" evidence="9">
    <location>
        <begin position="286"/>
        <end position="310"/>
    </location>
</feature>
<keyword evidence="8" id="KW-0046">Antibiotic resistance</keyword>
<dbReference type="CDD" id="cd17320">
    <property type="entry name" value="MFS_MdfA_MDR_like"/>
    <property type="match status" value="1"/>
</dbReference>
<evidence type="ECO:0000256" key="9">
    <source>
        <dbReference type="SAM" id="Phobius"/>
    </source>
</evidence>
<reference evidence="11 12" key="1">
    <citation type="submission" date="2024-10" db="EMBL/GenBank/DDBJ databases">
        <title>The Natural Products Discovery Center: Release of the First 8490 Sequenced Strains for Exploring Actinobacteria Biosynthetic Diversity.</title>
        <authorList>
            <person name="Kalkreuter E."/>
            <person name="Kautsar S.A."/>
            <person name="Yang D."/>
            <person name="Bader C.D."/>
            <person name="Teijaro C.N."/>
            <person name="Fluegel L."/>
            <person name="Davis C.M."/>
            <person name="Simpson J.R."/>
            <person name="Lauterbach L."/>
            <person name="Steele A.D."/>
            <person name="Gui C."/>
            <person name="Meng S."/>
            <person name="Li G."/>
            <person name="Viehrig K."/>
            <person name="Ye F."/>
            <person name="Su P."/>
            <person name="Kiefer A.F."/>
            <person name="Nichols A."/>
            <person name="Cepeda A.J."/>
            <person name="Yan W."/>
            <person name="Fan B."/>
            <person name="Jiang Y."/>
            <person name="Adhikari A."/>
            <person name="Zheng C.-J."/>
            <person name="Schuster L."/>
            <person name="Cowan T.M."/>
            <person name="Smanski M.J."/>
            <person name="Chevrette M.G."/>
            <person name="De Carvalho L.P.S."/>
            <person name="Shen B."/>
        </authorList>
    </citation>
    <scope>NUCLEOTIDE SEQUENCE [LARGE SCALE GENOMIC DNA]</scope>
    <source>
        <strain evidence="11 12">NPDC053399</strain>
    </source>
</reference>
<dbReference type="PROSITE" id="PS00216">
    <property type="entry name" value="SUGAR_TRANSPORT_1"/>
    <property type="match status" value="1"/>
</dbReference>
<feature type="transmembrane region" description="Helical" evidence="9">
    <location>
        <begin position="171"/>
        <end position="190"/>
    </location>
</feature>
<dbReference type="InterPro" id="IPR005829">
    <property type="entry name" value="Sugar_transporter_CS"/>
</dbReference>
<sequence>MTKTAQVRAEAPPFTLVATLAGLSALGPLSIDMYLPALPELGKDLGGGASLIQLTLTACLVGLALGQAVAGPASDLLGRRRLLLGGVIGYTVASLLCVIAPNVWFLIAFRLLQGASGGTAIVIARAVVRDRNEGAAAARFFASLVQVSALAPIVAPLAGGALLQVMPWRGLFAVITGLGVVLVVVVYRGMPETLAPEDRRGDGPKAVLVTFGKLAADRAFAGYMLTGGLAFAAMFTYISGSPFVIQDVYDLPQLAFAGIFAANGAGIVIAGRVGARLLDRHGSRRLLGIGLTIAAVGSLTVVSSLAAGLWTLLPGLFLVVAPIGLILPNSMALALSGRPPRMAGTASALMGLAQFALGGLAAPMAGLGGSDTSVPMALVIAGLSLSALAAFRLTPRPPVTA</sequence>
<dbReference type="InterPro" id="IPR020846">
    <property type="entry name" value="MFS_dom"/>
</dbReference>
<evidence type="ECO:0000256" key="6">
    <source>
        <dbReference type="ARBA" id="ARBA00022989"/>
    </source>
</evidence>
<evidence type="ECO:0000256" key="7">
    <source>
        <dbReference type="ARBA" id="ARBA00023136"/>
    </source>
</evidence>
<organism evidence="11 12">
    <name type="scientific">Streptomyces fildesensis</name>
    <dbReference type="NCBI Taxonomy" id="375757"/>
    <lineage>
        <taxon>Bacteria</taxon>
        <taxon>Bacillati</taxon>
        <taxon>Actinomycetota</taxon>
        <taxon>Actinomycetes</taxon>
        <taxon>Kitasatosporales</taxon>
        <taxon>Streptomycetaceae</taxon>
        <taxon>Streptomyces</taxon>
    </lineage>
</organism>
<dbReference type="EMBL" id="JBITYG010000001">
    <property type="protein sequence ID" value="MFI9099108.1"/>
    <property type="molecule type" value="Genomic_DNA"/>
</dbReference>
<proteinExistence type="inferred from homology"/>
<dbReference type="PANTHER" id="PTHR42718:SF9">
    <property type="entry name" value="MAJOR FACILITATOR SUPERFAMILY MULTIDRUG TRANSPORTER MFSC"/>
    <property type="match status" value="1"/>
</dbReference>
<evidence type="ECO:0000256" key="8">
    <source>
        <dbReference type="ARBA" id="ARBA00023251"/>
    </source>
</evidence>
<protein>
    <submittedName>
        <fullName evidence="11">Multidrug effflux MFS transporter</fullName>
    </submittedName>
</protein>
<dbReference type="InterPro" id="IPR011701">
    <property type="entry name" value="MFS"/>
</dbReference>
<feature type="transmembrane region" description="Helical" evidence="9">
    <location>
        <begin position="140"/>
        <end position="165"/>
    </location>
</feature>
<feature type="transmembrane region" description="Helical" evidence="9">
    <location>
        <begin position="82"/>
        <end position="101"/>
    </location>
</feature>
<comment type="subcellular location">
    <subcellularLocation>
        <location evidence="1">Cell membrane</location>
        <topology evidence="1">Multi-pass membrane protein</topology>
    </subcellularLocation>
</comment>
<dbReference type="PROSITE" id="PS50850">
    <property type="entry name" value="MFS"/>
    <property type="match status" value="1"/>
</dbReference>
<keyword evidence="5 9" id="KW-0812">Transmembrane</keyword>
<keyword evidence="12" id="KW-1185">Reference proteome</keyword>
<keyword evidence="6 9" id="KW-1133">Transmembrane helix</keyword>
<comment type="similarity">
    <text evidence="2">Belongs to the major facilitator superfamily. Bcr/CmlA family.</text>
</comment>
<feature type="transmembrane region" description="Helical" evidence="9">
    <location>
        <begin position="251"/>
        <end position="274"/>
    </location>
</feature>
<feature type="transmembrane region" description="Helical" evidence="9">
    <location>
        <begin position="107"/>
        <end position="128"/>
    </location>
</feature>
<feature type="transmembrane region" description="Helical" evidence="9">
    <location>
        <begin position="12"/>
        <end position="31"/>
    </location>
</feature>
<evidence type="ECO:0000256" key="3">
    <source>
        <dbReference type="ARBA" id="ARBA00022448"/>
    </source>
</evidence>
<keyword evidence="7 9" id="KW-0472">Membrane</keyword>
<evidence type="ECO:0000256" key="5">
    <source>
        <dbReference type="ARBA" id="ARBA00022692"/>
    </source>
</evidence>
<feature type="transmembrane region" description="Helical" evidence="9">
    <location>
        <begin position="220"/>
        <end position="239"/>
    </location>
</feature>
<dbReference type="PANTHER" id="PTHR42718">
    <property type="entry name" value="MAJOR FACILITATOR SUPERFAMILY MULTIDRUG TRANSPORTER MFSC"/>
    <property type="match status" value="1"/>
</dbReference>
<keyword evidence="3" id="KW-0813">Transport</keyword>
<gene>
    <name evidence="11" type="ORF">ACIGXA_01185</name>
</gene>
<feature type="transmembrane region" description="Helical" evidence="9">
    <location>
        <begin position="51"/>
        <end position="70"/>
    </location>
</feature>
<evidence type="ECO:0000313" key="12">
    <source>
        <dbReference type="Proteomes" id="UP001614394"/>
    </source>
</evidence>
<dbReference type="SUPFAM" id="SSF103473">
    <property type="entry name" value="MFS general substrate transporter"/>
    <property type="match status" value="1"/>
</dbReference>
<feature type="transmembrane region" description="Helical" evidence="9">
    <location>
        <begin position="374"/>
        <end position="393"/>
    </location>
</feature>
<dbReference type="Gene3D" id="1.20.1720.10">
    <property type="entry name" value="Multidrug resistance protein D"/>
    <property type="match status" value="1"/>
</dbReference>
<dbReference type="InterPro" id="IPR036259">
    <property type="entry name" value="MFS_trans_sf"/>
</dbReference>
<name>A0ABW8BZ39_9ACTN</name>
<dbReference type="RefSeq" id="WP_399643331.1">
    <property type="nucleotide sequence ID" value="NZ_JBITYG010000001.1"/>
</dbReference>
<evidence type="ECO:0000256" key="2">
    <source>
        <dbReference type="ARBA" id="ARBA00006236"/>
    </source>
</evidence>